<dbReference type="Proteomes" id="UP000237438">
    <property type="component" value="Unassembled WGS sequence"/>
</dbReference>
<dbReference type="EMBL" id="PEDP01002371">
    <property type="protein sequence ID" value="POS82704.1"/>
    <property type="molecule type" value="Genomic_DNA"/>
</dbReference>
<evidence type="ECO:0000256" key="1">
    <source>
        <dbReference type="SAM" id="MobiDB-lite"/>
    </source>
</evidence>
<gene>
    <name evidence="2" type="ORF">EPUL_005852</name>
</gene>
<feature type="region of interest" description="Disordered" evidence="1">
    <location>
        <begin position="80"/>
        <end position="101"/>
    </location>
</feature>
<evidence type="ECO:0000313" key="2">
    <source>
        <dbReference type="EMBL" id="POS82704.1"/>
    </source>
</evidence>
<dbReference type="OrthoDB" id="4869984at2759"/>
<keyword evidence="3" id="KW-1185">Reference proteome</keyword>
<organism evidence="2 3">
    <name type="scientific">Erysiphe pulchra</name>
    <dbReference type="NCBI Taxonomy" id="225359"/>
    <lineage>
        <taxon>Eukaryota</taxon>
        <taxon>Fungi</taxon>
        <taxon>Dikarya</taxon>
        <taxon>Ascomycota</taxon>
        <taxon>Pezizomycotina</taxon>
        <taxon>Leotiomycetes</taxon>
        <taxon>Erysiphales</taxon>
        <taxon>Erysiphaceae</taxon>
        <taxon>Erysiphe</taxon>
    </lineage>
</organism>
<proteinExistence type="predicted"/>
<feature type="non-terminal residue" evidence="2">
    <location>
        <position position="1"/>
    </location>
</feature>
<sequence>SSDKLNIGNAFLSKELAEIFAIRQRCERAWHARLIIFTTTISSFNNTLACCKDEIEKEEAAAFKAYLQLAIANFGALDSSPTPPKIPSHSRPTRGSSHELRKDKTIGKKAAVVIPRSILSVDPSVRRTQVIFSLPKAPQAVEYSWAIVAPLMRKAAISVSNKDKPTTRASTNTATSDRRLFVRLALEHEWRKLSPAGIHEPVYSGSALWHCSTILNAGNGLFLSGAKLEAATNWITVIVPTVPSSIRKEQGEVVVSKSMLIDEIERVCSRRPAHEKLYSGNKDEAPPPTELGWRIFPKPHAQTSEYLMSLEFPDNSKSSNH</sequence>
<name>A0A2S4PL11_9PEZI</name>
<comment type="caution">
    <text evidence="2">The sequence shown here is derived from an EMBL/GenBank/DDBJ whole genome shotgun (WGS) entry which is preliminary data.</text>
</comment>
<dbReference type="AlphaFoldDB" id="A0A2S4PL11"/>
<evidence type="ECO:0000313" key="3">
    <source>
        <dbReference type="Proteomes" id="UP000237438"/>
    </source>
</evidence>
<reference evidence="2 3" key="1">
    <citation type="submission" date="2017-10" db="EMBL/GenBank/DDBJ databases">
        <title>Development of genomic resources for the powdery mildew, Erysiphe pulchra.</title>
        <authorList>
            <person name="Wadl P.A."/>
            <person name="Mack B.M."/>
            <person name="Moore G."/>
            <person name="Beltz S.B."/>
        </authorList>
    </citation>
    <scope>NUCLEOTIDE SEQUENCE [LARGE SCALE GENOMIC DNA]</scope>
    <source>
        <strain evidence="2">Cflorida</strain>
    </source>
</reference>
<accession>A0A2S4PL11</accession>
<feature type="non-terminal residue" evidence="2">
    <location>
        <position position="321"/>
    </location>
</feature>
<protein>
    <submittedName>
        <fullName evidence="2">Uncharacterized protein</fullName>
    </submittedName>
</protein>